<reference evidence="2 3" key="1">
    <citation type="submission" date="2013-12" db="EMBL/GenBank/DDBJ databases">
        <authorList>
            <person name="Stott M."/>
        </authorList>
    </citation>
    <scope>NUCLEOTIDE SEQUENCE [LARGE SCALE GENOMIC DNA]</scope>
    <source>
        <strain evidence="2 3">K22</strain>
    </source>
</reference>
<protein>
    <submittedName>
        <fullName evidence="2">Uncharacterized protein</fullName>
    </submittedName>
</protein>
<feature type="coiled-coil region" evidence="1">
    <location>
        <begin position="66"/>
        <end position="93"/>
    </location>
</feature>
<evidence type="ECO:0000256" key="1">
    <source>
        <dbReference type="SAM" id="Coils"/>
    </source>
</evidence>
<evidence type="ECO:0000313" key="2">
    <source>
        <dbReference type="EMBL" id="CDM64495.1"/>
    </source>
</evidence>
<accession>A0A0B6WWE5</accession>
<dbReference type="RefSeq" id="WP_041973989.1">
    <property type="nucleotide sequence ID" value="NZ_CBXV010000002.1"/>
</dbReference>
<organism evidence="2 3">
    <name type="scientific">Pyrinomonas methylaliphatogenes</name>
    <dbReference type="NCBI Taxonomy" id="454194"/>
    <lineage>
        <taxon>Bacteria</taxon>
        <taxon>Pseudomonadati</taxon>
        <taxon>Acidobacteriota</taxon>
        <taxon>Blastocatellia</taxon>
        <taxon>Blastocatellales</taxon>
        <taxon>Pyrinomonadaceae</taxon>
        <taxon>Pyrinomonas</taxon>
    </lineage>
</organism>
<name>A0A0B6WWE5_9BACT</name>
<dbReference type="AlphaFoldDB" id="A0A0B6WWE5"/>
<dbReference type="STRING" id="454194.PYK22_00489"/>
<dbReference type="EMBL" id="CBXV010000002">
    <property type="protein sequence ID" value="CDM64495.1"/>
    <property type="molecule type" value="Genomic_DNA"/>
</dbReference>
<evidence type="ECO:0000313" key="3">
    <source>
        <dbReference type="Proteomes" id="UP000031518"/>
    </source>
</evidence>
<proteinExistence type="predicted"/>
<keyword evidence="1" id="KW-0175">Coiled coil</keyword>
<keyword evidence="3" id="KW-1185">Reference proteome</keyword>
<sequence>MSDKLPSHKDRAARDLNRTQAQLAYSIIETLLEHARAANDMIALMAQAFDQDALSALTTTPHWAAYLESKRAMERARQELEQFTEIMMRLSEEEENG</sequence>
<reference evidence="2 3" key="2">
    <citation type="submission" date="2015-01" db="EMBL/GenBank/DDBJ databases">
        <title>Complete genome sequence of Pyrinomonas methylaliphatogenes type strain K22T.</title>
        <authorList>
            <person name="Lee K.C.Y."/>
            <person name="Power J.F."/>
            <person name="Dunfield P.F."/>
            <person name="Morgan X.C."/>
            <person name="Huttenhower C."/>
            <person name="Stott M.B."/>
        </authorList>
    </citation>
    <scope>NUCLEOTIDE SEQUENCE [LARGE SCALE GENOMIC DNA]</scope>
    <source>
        <strain evidence="2 3">K22</strain>
    </source>
</reference>
<dbReference type="Proteomes" id="UP000031518">
    <property type="component" value="Unassembled WGS sequence"/>
</dbReference>
<gene>
    <name evidence="2" type="ORF">PYK22_00489</name>
</gene>